<gene>
    <name evidence="1" type="ORF">GCM10017764_12630</name>
</gene>
<dbReference type="Proteomes" id="UP000620550">
    <property type="component" value="Unassembled WGS sequence"/>
</dbReference>
<sequence>MERGSEYGEETIEPIVCGAACGKITASFLVQDLFNSYLTSNKKYTMRTFAYLFGAIFICAACGHSARQEQLQTDSLSDSTTLTEIDYAGSYSYEQSGDTVALHLTMQGSKAVGHLTYAWKEKDHNSGSFEGEVKYGVLLANYTFSSEGLTSVREVAFKLDGKTATEGYGDVEERDGKFVFKDSNALDFSQGLVLQKQ</sequence>
<evidence type="ECO:0000313" key="2">
    <source>
        <dbReference type="Proteomes" id="UP000620550"/>
    </source>
</evidence>
<reference evidence="2" key="1">
    <citation type="journal article" date="2019" name="Int. J. Syst. Evol. Microbiol.">
        <title>The Global Catalogue of Microorganisms (GCM) 10K type strain sequencing project: providing services to taxonomists for standard genome sequencing and annotation.</title>
        <authorList>
            <consortium name="The Broad Institute Genomics Platform"/>
            <consortium name="The Broad Institute Genome Sequencing Center for Infectious Disease"/>
            <person name="Wu L."/>
            <person name="Ma J."/>
        </authorList>
    </citation>
    <scope>NUCLEOTIDE SEQUENCE [LARGE SCALE GENOMIC DNA]</scope>
    <source>
        <strain evidence="2">CGMCC 1.12966</strain>
    </source>
</reference>
<dbReference type="EMBL" id="BNAF01000004">
    <property type="protein sequence ID" value="GHE31056.1"/>
    <property type="molecule type" value="Genomic_DNA"/>
</dbReference>
<accession>A0ABQ3HSP5</accession>
<evidence type="ECO:0000313" key="1">
    <source>
        <dbReference type="EMBL" id="GHE31056.1"/>
    </source>
</evidence>
<organism evidence="1 2">
    <name type="scientific">Sphingobacterium griseoflavum</name>
    <dbReference type="NCBI Taxonomy" id="1474952"/>
    <lineage>
        <taxon>Bacteria</taxon>
        <taxon>Pseudomonadati</taxon>
        <taxon>Bacteroidota</taxon>
        <taxon>Sphingobacteriia</taxon>
        <taxon>Sphingobacteriales</taxon>
        <taxon>Sphingobacteriaceae</taxon>
        <taxon>Sphingobacterium</taxon>
    </lineage>
</organism>
<protein>
    <recommendedName>
        <fullName evidence="3">Lipocalin-like domain-containing protein</fullName>
    </recommendedName>
</protein>
<evidence type="ECO:0008006" key="3">
    <source>
        <dbReference type="Google" id="ProtNLM"/>
    </source>
</evidence>
<keyword evidence="2" id="KW-1185">Reference proteome</keyword>
<comment type="caution">
    <text evidence="1">The sequence shown here is derived from an EMBL/GenBank/DDBJ whole genome shotgun (WGS) entry which is preliminary data.</text>
</comment>
<name>A0ABQ3HSP5_9SPHI</name>
<proteinExistence type="predicted"/>